<sequence>MNATTTPRIERLSAISARRVIEPDEDVPGAIGDGQIIPDELLSVRDLDLALSPEQRKVLAREEIAAITEEGIRFESVLCEGFSREIQREDDLTDPWVTYALHELGEETRHSRLFVRLLGQLRPEAVNPYNHGVQGLIKQRVLSFILARPALFYVMVLAGEEIPDLLQKRTLEHPETDPFLAQINRYHRQEEARHLAFARLRLPEVWARAPRRHRFAVRRLAPAIIHSQFRGLLHPGIYRAAGLPGWRTAIEVQRSPSVRQLRQDAIRPILKTLVEAGAFTRGRVPKGWQKLCGVDEKGAPRTYAAAPGAAVTA</sequence>
<protein>
    <recommendedName>
        <fullName evidence="2">Diiron oxygenase</fullName>
    </recommendedName>
</protein>
<proteinExistence type="predicted"/>
<dbReference type="InterPro" id="IPR012348">
    <property type="entry name" value="RNR-like"/>
</dbReference>
<organism evidence="1">
    <name type="scientific">uncultured Acidimicrobiales bacterium</name>
    <dbReference type="NCBI Taxonomy" id="310071"/>
    <lineage>
        <taxon>Bacteria</taxon>
        <taxon>Bacillati</taxon>
        <taxon>Actinomycetota</taxon>
        <taxon>Acidimicrobiia</taxon>
        <taxon>Acidimicrobiales</taxon>
        <taxon>environmental samples</taxon>
    </lineage>
</organism>
<dbReference type="Gene3D" id="1.10.620.20">
    <property type="entry name" value="Ribonucleotide Reductase, subunit A"/>
    <property type="match status" value="1"/>
</dbReference>
<dbReference type="EMBL" id="CADCSY010000128">
    <property type="protein sequence ID" value="CAA9261705.1"/>
    <property type="molecule type" value="Genomic_DNA"/>
</dbReference>
<dbReference type="SUPFAM" id="SSF47240">
    <property type="entry name" value="Ferritin-like"/>
    <property type="match status" value="1"/>
</dbReference>
<dbReference type="AlphaFoldDB" id="A0A6J4IU45"/>
<dbReference type="InterPro" id="IPR025859">
    <property type="entry name" value="AurF/CmlI"/>
</dbReference>
<reference evidence="1" key="1">
    <citation type="submission" date="2020-02" db="EMBL/GenBank/DDBJ databases">
        <authorList>
            <person name="Meier V. D."/>
        </authorList>
    </citation>
    <scope>NUCLEOTIDE SEQUENCE</scope>
    <source>
        <strain evidence="1">AVDCRST_MAG20</strain>
    </source>
</reference>
<evidence type="ECO:0008006" key="2">
    <source>
        <dbReference type="Google" id="ProtNLM"/>
    </source>
</evidence>
<evidence type="ECO:0000313" key="1">
    <source>
        <dbReference type="EMBL" id="CAA9261705.1"/>
    </source>
</evidence>
<dbReference type="InterPro" id="IPR009078">
    <property type="entry name" value="Ferritin-like_SF"/>
</dbReference>
<dbReference type="GO" id="GO:0016491">
    <property type="term" value="F:oxidoreductase activity"/>
    <property type="evidence" value="ECO:0007669"/>
    <property type="project" value="InterPro"/>
</dbReference>
<name>A0A6J4IU45_9ACTN</name>
<accession>A0A6J4IU45</accession>
<dbReference type="Pfam" id="PF11583">
    <property type="entry name" value="AurF"/>
    <property type="match status" value="1"/>
</dbReference>
<gene>
    <name evidence="1" type="ORF">AVDCRST_MAG20-2696</name>
</gene>